<dbReference type="OrthoDB" id="9806751at2"/>
<evidence type="ECO:0000313" key="2">
    <source>
        <dbReference type="EMBL" id="BAY15814.1"/>
    </source>
</evidence>
<protein>
    <recommendedName>
        <fullName evidence="1">DUF5615 domain-containing protein</fullName>
    </recommendedName>
</protein>
<sequence length="72" mass="8040">MRFLANENIPILSVVRLQDAGYDVAYGSEDAPGAEDSLVLERAVREEGIILTFDRDYGELIYSNSWLGAVQF</sequence>
<organism evidence="2 3">
    <name type="scientific">Anabaenopsis circularis NIES-21</name>
    <dbReference type="NCBI Taxonomy" id="1085406"/>
    <lineage>
        <taxon>Bacteria</taxon>
        <taxon>Bacillati</taxon>
        <taxon>Cyanobacteriota</taxon>
        <taxon>Cyanophyceae</taxon>
        <taxon>Nostocales</taxon>
        <taxon>Nodulariaceae</taxon>
        <taxon>Anabaenopsis</taxon>
    </lineage>
</organism>
<feature type="domain" description="DUF5615" evidence="1">
    <location>
        <begin position="1"/>
        <end position="63"/>
    </location>
</feature>
<keyword evidence="3" id="KW-1185">Reference proteome</keyword>
<dbReference type="AlphaFoldDB" id="A0A1Z4GE66"/>
<evidence type="ECO:0000259" key="1">
    <source>
        <dbReference type="Pfam" id="PF18480"/>
    </source>
</evidence>
<dbReference type="Proteomes" id="UP000218287">
    <property type="component" value="Chromosome"/>
</dbReference>
<reference evidence="2 3" key="1">
    <citation type="submission" date="2017-06" db="EMBL/GenBank/DDBJ databases">
        <title>Genome sequencing of cyanobaciteial culture collection at National Institute for Environmental Studies (NIES).</title>
        <authorList>
            <person name="Hirose Y."/>
            <person name="Shimura Y."/>
            <person name="Fujisawa T."/>
            <person name="Nakamura Y."/>
            <person name="Kawachi M."/>
        </authorList>
    </citation>
    <scope>NUCLEOTIDE SEQUENCE [LARGE SCALE GENOMIC DNA]</scope>
    <source>
        <strain evidence="2 3">NIES-21</strain>
    </source>
</reference>
<dbReference type="EMBL" id="AP018174">
    <property type="protein sequence ID" value="BAY15814.1"/>
    <property type="molecule type" value="Genomic_DNA"/>
</dbReference>
<accession>A0A1Z4GE66</accession>
<evidence type="ECO:0000313" key="3">
    <source>
        <dbReference type="Proteomes" id="UP000218287"/>
    </source>
</evidence>
<name>A0A1Z4GE66_9CYAN</name>
<dbReference type="Pfam" id="PF18480">
    <property type="entry name" value="DUF5615"/>
    <property type="match status" value="1"/>
</dbReference>
<proteinExistence type="predicted"/>
<gene>
    <name evidence="2" type="ORF">NIES21_16330</name>
</gene>
<dbReference type="InterPro" id="IPR041049">
    <property type="entry name" value="DUF5615"/>
</dbReference>